<feature type="domain" description="OmpR/PhoB-type" evidence="9">
    <location>
        <begin position="126"/>
        <end position="224"/>
    </location>
</feature>
<keyword evidence="1 6" id="KW-0597">Phosphoprotein</keyword>
<dbReference type="Pfam" id="PF00486">
    <property type="entry name" value="Trans_reg_C"/>
    <property type="match status" value="1"/>
</dbReference>
<evidence type="ECO:0000256" key="4">
    <source>
        <dbReference type="ARBA" id="ARBA00023125"/>
    </source>
</evidence>
<evidence type="ECO:0000256" key="5">
    <source>
        <dbReference type="ARBA" id="ARBA00023163"/>
    </source>
</evidence>
<dbReference type="SUPFAM" id="SSF52172">
    <property type="entry name" value="CheY-like"/>
    <property type="match status" value="1"/>
</dbReference>
<keyword evidence="2" id="KW-0902">Two-component regulatory system</keyword>
<dbReference type="Pfam" id="PF00072">
    <property type="entry name" value="Response_reg"/>
    <property type="match status" value="1"/>
</dbReference>
<proteinExistence type="predicted"/>
<dbReference type="InterPro" id="IPR001867">
    <property type="entry name" value="OmpR/PhoB-type_DNA-bd"/>
</dbReference>
<dbReference type="CDD" id="cd00383">
    <property type="entry name" value="trans_reg_C"/>
    <property type="match status" value="1"/>
</dbReference>
<feature type="domain" description="Response regulatory" evidence="8">
    <location>
        <begin position="2"/>
        <end position="115"/>
    </location>
</feature>
<accession>A0ABV0EX20</accession>
<evidence type="ECO:0000256" key="2">
    <source>
        <dbReference type="ARBA" id="ARBA00023012"/>
    </source>
</evidence>
<organism evidence="10 11">
    <name type="scientific">Candidatus Enterococcus ferrettii</name>
    <dbReference type="NCBI Taxonomy" id="2815324"/>
    <lineage>
        <taxon>Bacteria</taxon>
        <taxon>Bacillati</taxon>
        <taxon>Bacillota</taxon>
        <taxon>Bacilli</taxon>
        <taxon>Lactobacillales</taxon>
        <taxon>Enterococcaceae</taxon>
        <taxon>Enterococcus</taxon>
    </lineage>
</organism>
<dbReference type="InterPro" id="IPR001789">
    <property type="entry name" value="Sig_transdc_resp-reg_receiver"/>
</dbReference>
<dbReference type="PANTHER" id="PTHR48111:SF43">
    <property type="entry name" value="STAGE 0 SPORULATION PROTEIN A HOMOLOG"/>
    <property type="match status" value="1"/>
</dbReference>
<dbReference type="InterPro" id="IPR011006">
    <property type="entry name" value="CheY-like_superfamily"/>
</dbReference>
<evidence type="ECO:0000259" key="8">
    <source>
        <dbReference type="PROSITE" id="PS50110"/>
    </source>
</evidence>
<feature type="modified residue" description="4-aspartylphosphate" evidence="6">
    <location>
        <position position="51"/>
    </location>
</feature>
<keyword evidence="4 7" id="KW-0238">DNA-binding</keyword>
<dbReference type="Proteomes" id="UP000664357">
    <property type="component" value="Unassembled WGS sequence"/>
</dbReference>
<comment type="caution">
    <text evidence="10">The sequence shown here is derived from an EMBL/GenBank/DDBJ whole genome shotgun (WGS) entry which is preliminary data.</text>
</comment>
<evidence type="ECO:0000313" key="10">
    <source>
        <dbReference type="EMBL" id="MEO1772134.1"/>
    </source>
</evidence>
<dbReference type="SMART" id="SM00448">
    <property type="entry name" value="REC"/>
    <property type="match status" value="1"/>
</dbReference>
<dbReference type="EMBL" id="JAFREL020000004">
    <property type="protein sequence ID" value="MEO1772134.1"/>
    <property type="molecule type" value="Genomic_DNA"/>
</dbReference>
<evidence type="ECO:0000256" key="3">
    <source>
        <dbReference type="ARBA" id="ARBA00023015"/>
    </source>
</evidence>
<keyword evidence="5" id="KW-0804">Transcription</keyword>
<evidence type="ECO:0008006" key="12">
    <source>
        <dbReference type="Google" id="ProtNLM"/>
    </source>
</evidence>
<dbReference type="PROSITE" id="PS50110">
    <property type="entry name" value="RESPONSE_REGULATORY"/>
    <property type="match status" value="1"/>
</dbReference>
<evidence type="ECO:0000259" key="9">
    <source>
        <dbReference type="PROSITE" id="PS51755"/>
    </source>
</evidence>
<gene>
    <name evidence="10" type="ORF">JZO67_004116</name>
</gene>
<name>A0ABV0EX20_9ENTE</name>
<reference evidence="10 11" key="1">
    <citation type="submission" date="2024-02" db="EMBL/GenBank/DDBJ databases">
        <title>The Genome Sequence of Enterococcus sp. DIV0159.</title>
        <authorList>
            <person name="Earl A."/>
            <person name="Manson A."/>
            <person name="Gilmore M."/>
            <person name="Sanders J."/>
            <person name="Shea T."/>
            <person name="Howe W."/>
            <person name="Livny J."/>
            <person name="Cuomo C."/>
            <person name="Neafsey D."/>
            <person name="Birren B."/>
        </authorList>
    </citation>
    <scope>NUCLEOTIDE SEQUENCE [LARGE SCALE GENOMIC DNA]</scope>
    <source>
        <strain evidence="10 11">665A</strain>
    </source>
</reference>
<evidence type="ECO:0000313" key="11">
    <source>
        <dbReference type="Proteomes" id="UP000664357"/>
    </source>
</evidence>
<dbReference type="Gene3D" id="6.10.250.690">
    <property type="match status" value="1"/>
</dbReference>
<evidence type="ECO:0000256" key="6">
    <source>
        <dbReference type="PROSITE-ProRule" id="PRU00169"/>
    </source>
</evidence>
<dbReference type="PROSITE" id="PS51755">
    <property type="entry name" value="OMPR_PHOB"/>
    <property type="match status" value="1"/>
</dbReference>
<dbReference type="InterPro" id="IPR036388">
    <property type="entry name" value="WH-like_DNA-bd_sf"/>
</dbReference>
<evidence type="ECO:0000256" key="1">
    <source>
        <dbReference type="ARBA" id="ARBA00022553"/>
    </source>
</evidence>
<evidence type="ECO:0000256" key="7">
    <source>
        <dbReference type="PROSITE-ProRule" id="PRU01091"/>
    </source>
</evidence>
<keyword evidence="11" id="KW-1185">Reference proteome</keyword>
<dbReference type="SMART" id="SM00862">
    <property type="entry name" value="Trans_reg_C"/>
    <property type="match status" value="1"/>
</dbReference>
<dbReference type="InterPro" id="IPR039420">
    <property type="entry name" value="WalR-like"/>
</dbReference>
<feature type="DNA-binding region" description="OmpR/PhoB-type" evidence="7">
    <location>
        <begin position="126"/>
        <end position="224"/>
    </location>
</feature>
<dbReference type="PANTHER" id="PTHR48111">
    <property type="entry name" value="REGULATOR OF RPOS"/>
    <property type="match status" value="1"/>
</dbReference>
<dbReference type="Gene3D" id="3.40.50.2300">
    <property type="match status" value="1"/>
</dbReference>
<dbReference type="Gene3D" id="1.10.10.10">
    <property type="entry name" value="Winged helix-like DNA-binding domain superfamily/Winged helix DNA-binding domain"/>
    <property type="match status" value="1"/>
</dbReference>
<keyword evidence="3" id="KW-0805">Transcription regulation</keyword>
<sequence length="226" mass="25769">MKIMIIEDEPKIREELAALLRNSLYEVVAIEKFEAVALQVQQLAPDLILLDIHLPEQDGQALCGEIRRTMEVPIIFLTSDSNAMTETNSILMGGDDFIAKPYHPSVLLARISAVLKRTGRSKLPEESVLEHNGVRLDIRSYKLQAGSRTVELSKNECKLLHYLFLHKEEVVPRLDLIEYLWDNEVFIDDNALSVTVNRIRGRLSEIDVINFIETKRGAGYKLRSKE</sequence>
<protein>
    <recommendedName>
        <fullName evidence="12">Stage 0 sporulation protein A homolog</fullName>
    </recommendedName>
</protein>